<name>A0A3B1DKD1_9ZZZZ</name>
<feature type="non-terminal residue" evidence="1">
    <location>
        <position position="114"/>
    </location>
</feature>
<dbReference type="InterPro" id="IPR001036">
    <property type="entry name" value="Acrflvin-R"/>
</dbReference>
<proteinExistence type="predicted"/>
<dbReference type="GO" id="GO:0042910">
    <property type="term" value="F:xenobiotic transmembrane transporter activity"/>
    <property type="evidence" value="ECO:0007669"/>
    <property type="project" value="TreeGrafter"/>
</dbReference>
<dbReference type="SUPFAM" id="SSF82693">
    <property type="entry name" value="Multidrug efflux transporter AcrB pore domain, PN1, PN2, PC1 and PC2 subdomains"/>
    <property type="match status" value="1"/>
</dbReference>
<reference evidence="1" key="1">
    <citation type="submission" date="2018-06" db="EMBL/GenBank/DDBJ databases">
        <authorList>
            <person name="Zhirakovskaya E."/>
        </authorList>
    </citation>
    <scope>NUCLEOTIDE SEQUENCE</scope>
</reference>
<dbReference type="AlphaFoldDB" id="A0A3B1DKD1"/>
<dbReference type="PANTHER" id="PTHR32063">
    <property type="match status" value="1"/>
</dbReference>
<dbReference type="EMBL" id="UOGK01000060">
    <property type="protein sequence ID" value="VAX36458.1"/>
    <property type="molecule type" value="Genomic_DNA"/>
</dbReference>
<sequence>MVKTLIRWSLANRLAVMLISLILIVAGSFVTATMPVDVFPDLTAPTVTIIVEGEGMAPEELETLVTFPIEAAVNGASDVRRVRSATAVGLAVIWVEFEWGTDIYRARQTVTERL</sequence>
<organism evidence="1">
    <name type="scientific">hydrothermal vent metagenome</name>
    <dbReference type="NCBI Taxonomy" id="652676"/>
    <lineage>
        <taxon>unclassified sequences</taxon>
        <taxon>metagenomes</taxon>
        <taxon>ecological metagenomes</taxon>
    </lineage>
</organism>
<dbReference type="GO" id="GO:0005886">
    <property type="term" value="C:plasma membrane"/>
    <property type="evidence" value="ECO:0007669"/>
    <property type="project" value="TreeGrafter"/>
</dbReference>
<protein>
    <submittedName>
        <fullName evidence="1">Cobalt-zinc-cadmium resistance protein CzcA Cation efflux system protein CusA</fullName>
    </submittedName>
</protein>
<evidence type="ECO:0000313" key="1">
    <source>
        <dbReference type="EMBL" id="VAX36458.1"/>
    </source>
</evidence>
<dbReference type="Gene3D" id="1.20.1640.10">
    <property type="entry name" value="Multidrug efflux transporter AcrB transmembrane domain"/>
    <property type="match status" value="1"/>
</dbReference>
<dbReference type="PANTHER" id="PTHR32063:SF4">
    <property type="entry name" value="SLR6043 PROTEIN"/>
    <property type="match status" value="1"/>
</dbReference>
<dbReference type="Pfam" id="PF00873">
    <property type="entry name" value="ACR_tran"/>
    <property type="match status" value="1"/>
</dbReference>
<gene>
    <name evidence="1" type="ORF">MNBD_PLANCTO03-910</name>
</gene>
<dbReference type="Gene3D" id="3.30.70.1430">
    <property type="entry name" value="Multidrug efflux transporter AcrB pore domain"/>
    <property type="match status" value="1"/>
</dbReference>
<accession>A0A3B1DKD1</accession>